<dbReference type="AlphaFoldDB" id="A0A1H2DVI1"/>
<proteinExistence type="predicted"/>
<gene>
    <name evidence="1" type="ORF">SAMN05216296_0048</name>
</gene>
<dbReference type="EMBL" id="LT629785">
    <property type="protein sequence ID" value="SDT86804.1"/>
    <property type="molecule type" value="Genomic_DNA"/>
</dbReference>
<sequence length="336" mass="36524">MSMDWFERLTGFPETSYEDTRSKFAVEGSHLRSIVNGQSYGIGELMLPSLQSLRDRVTAGSGRIKVSLERGDVRSMHQKPEFAGALFQVASQFNLLEMVSPRVTPEDGVTRYQSDPTQGPACAIAAGAATIYRNYFAPVAGQLGQTSNSQLDGLSGLGAMLSERTGHSLPELWQMRNGYALCSQEGLSAINSALQTMSEVELDLLRGSLCIGVHRDVEVTDAAPECRQLVSQAYCSALPVAYSSVPAHLWKAFANLVLEAAYEATLWAVLENAKLGRSNIVLLTSLGGGAFGNDDEWIHSAIRRALRLAIDCDLDVRIVSYRQPTSELVKLVADFS</sequence>
<reference evidence="2" key="1">
    <citation type="submission" date="2016-10" db="EMBL/GenBank/DDBJ databases">
        <authorList>
            <person name="Varghese N."/>
            <person name="Submissions S."/>
        </authorList>
    </citation>
    <scope>NUCLEOTIDE SEQUENCE [LARGE SCALE GENOMIC DNA]</scope>
    <source>
        <strain evidence="2">DSM 17875</strain>
    </source>
</reference>
<dbReference type="PANTHER" id="PTHR35609">
    <property type="entry name" value="MACRO DOMAIN-CONTAINING PROTEIN"/>
    <property type="match status" value="1"/>
</dbReference>
<name>A0A1H2DVI1_9PSED</name>
<evidence type="ECO:0008006" key="3">
    <source>
        <dbReference type="Google" id="ProtNLM"/>
    </source>
</evidence>
<evidence type="ECO:0000313" key="2">
    <source>
        <dbReference type="Proteomes" id="UP000243232"/>
    </source>
</evidence>
<protein>
    <recommendedName>
        <fullName evidence="3">Macro domain-containing protein</fullName>
    </recommendedName>
</protein>
<accession>A0A1H2DVI1</accession>
<dbReference type="PANTHER" id="PTHR35609:SF1">
    <property type="entry name" value="MACRO DOMAIN-CONTAINING PROTEIN"/>
    <property type="match status" value="1"/>
</dbReference>
<organism evidence="1 2">
    <name type="scientific">Pseudomonas pohangensis</name>
    <dbReference type="NCBI Taxonomy" id="364197"/>
    <lineage>
        <taxon>Bacteria</taxon>
        <taxon>Pseudomonadati</taxon>
        <taxon>Pseudomonadota</taxon>
        <taxon>Gammaproteobacteria</taxon>
        <taxon>Pseudomonadales</taxon>
        <taxon>Pseudomonadaceae</taxon>
        <taxon>Pseudomonas</taxon>
    </lineage>
</organism>
<dbReference type="RefSeq" id="WP_197673523.1">
    <property type="nucleotide sequence ID" value="NZ_LT629785.1"/>
</dbReference>
<keyword evidence="2" id="KW-1185">Reference proteome</keyword>
<evidence type="ECO:0000313" key="1">
    <source>
        <dbReference type="EMBL" id="SDT86804.1"/>
    </source>
</evidence>
<dbReference type="Proteomes" id="UP000243232">
    <property type="component" value="Chromosome I"/>
</dbReference>
<dbReference type="STRING" id="364197.SAMN05216296_0048"/>